<comment type="function">
    <text evidence="6">Binds and transfers iron-sulfur (Fe-S) clusters to target apoproteins. Can hydrolyze ATP.</text>
</comment>
<dbReference type="HAMAP" id="MF_02040">
    <property type="entry name" value="Mrp_NBP35"/>
    <property type="match status" value="1"/>
</dbReference>
<dbReference type="InterPro" id="IPR044304">
    <property type="entry name" value="NUBPL-like"/>
</dbReference>
<evidence type="ECO:0000256" key="3">
    <source>
        <dbReference type="ARBA" id="ARBA00022840"/>
    </source>
</evidence>
<dbReference type="GO" id="GO:0016887">
    <property type="term" value="F:ATP hydrolysis activity"/>
    <property type="evidence" value="ECO:0007669"/>
    <property type="project" value="UniProtKB-UniRule"/>
</dbReference>
<reference evidence="8" key="1">
    <citation type="submission" date="2016-11" db="EMBL/GenBank/DDBJ databases">
        <title>Complete Genome Sequence of alachlor-degrading Sphingomonas sp. strain JJ-A5.</title>
        <authorList>
            <person name="Lee H."/>
            <person name="Ka J.-O."/>
        </authorList>
    </citation>
    <scope>NUCLEOTIDE SEQUENCE [LARGE SCALE GENOMIC DNA]</scope>
    <source>
        <strain evidence="8">JJ-A5</strain>
    </source>
</reference>
<dbReference type="GO" id="GO:0046872">
    <property type="term" value="F:metal ion binding"/>
    <property type="evidence" value="ECO:0007669"/>
    <property type="project" value="UniProtKB-KW"/>
</dbReference>
<keyword evidence="6" id="KW-0378">Hydrolase</keyword>
<keyword evidence="5 6" id="KW-0411">Iron-sulfur</keyword>
<proteinExistence type="inferred from homology"/>
<dbReference type="InterPro" id="IPR027417">
    <property type="entry name" value="P-loop_NTPase"/>
</dbReference>
<evidence type="ECO:0000313" key="8">
    <source>
        <dbReference type="Proteomes" id="UP000182063"/>
    </source>
</evidence>
<accession>A0A1L3ZWN6</accession>
<keyword evidence="3 6" id="KW-0067">ATP-binding</keyword>
<protein>
    <recommendedName>
        <fullName evidence="6">Iron-sulfur cluster carrier protein</fullName>
    </recommendedName>
</protein>
<keyword evidence="4 6" id="KW-0408">Iron</keyword>
<comment type="similarity">
    <text evidence="6">Belongs to the Mrp/NBP35 ATP-binding proteins family.</text>
</comment>
<organism evidence="7 8">
    <name type="scientific">Tardibacter chloracetimidivorans</name>
    <dbReference type="NCBI Taxonomy" id="1921510"/>
    <lineage>
        <taxon>Bacteria</taxon>
        <taxon>Pseudomonadati</taxon>
        <taxon>Pseudomonadota</taxon>
        <taxon>Alphaproteobacteria</taxon>
        <taxon>Sphingomonadales</taxon>
        <taxon>Sphingomonadaceae</taxon>
        <taxon>Tardibacter</taxon>
    </lineage>
</organism>
<dbReference type="EMBL" id="CP018221">
    <property type="protein sequence ID" value="API60041.1"/>
    <property type="molecule type" value="Genomic_DNA"/>
</dbReference>
<dbReference type="GO" id="GO:0051539">
    <property type="term" value="F:4 iron, 4 sulfur cluster binding"/>
    <property type="evidence" value="ECO:0007669"/>
    <property type="project" value="TreeGrafter"/>
</dbReference>
<dbReference type="SUPFAM" id="SSF52540">
    <property type="entry name" value="P-loop containing nucleoside triphosphate hydrolases"/>
    <property type="match status" value="1"/>
</dbReference>
<keyword evidence="2 6" id="KW-0547">Nucleotide-binding</keyword>
<dbReference type="AlphaFoldDB" id="A0A1L3ZWN6"/>
<dbReference type="InterPro" id="IPR019591">
    <property type="entry name" value="Mrp/NBP35_ATP-bd"/>
</dbReference>
<evidence type="ECO:0000256" key="5">
    <source>
        <dbReference type="ARBA" id="ARBA00023014"/>
    </source>
</evidence>
<sequence>MTMENDLASALDGIADPLTGKGLLAANRLPPPVIRDGVATLVLAVDGLSGDAVSQLETRIREAGTGVVGVRDIRIVRTAERRQRRLIAVASGKGGVGKSTVAANLAVGLARLGMKAGLIDADIHGPSVPTLLGTKERAQAVDKKLIPMEAHGIRALSVGMMIDTDRAIAWRGPMVAGALNQLLADAEWGDTDPIVLDMPPGTGDIQLTVVQKHRPVGAVIVSTPQDLALIDARRGIDLFRQTNVPIIGLIENMSGYACPSCGEVSHPFGSGGVEETCAQLGVPFLGRVPLDIAIRTASDAGTPPAAGEGPQADAFMAIARQVSAALG</sequence>
<evidence type="ECO:0000256" key="4">
    <source>
        <dbReference type="ARBA" id="ARBA00023004"/>
    </source>
</evidence>
<gene>
    <name evidence="7" type="ORF">BSL82_12600</name>
</gene>
<dbReference type="OrthoDB" id="9809679at2"/>
<evidence type="ECO:0000313" key="7">
    <source>
        <dbReference type="EMBL" id="API60041.1"/>
    </source>
</evidence>
<dbReference type="KEGG" id="sphj:BSL82_12600"/>
<dbReference type="STRING" id="1921510.BSL82_12600"/>
<dbReference type="Pfam" id="PF10609">
    <property type="entry name" value="ParA"/>
    <property type="match status" value="1"/>
</dbReference>
<dbReference type="FunFam" id="3.40.50.300:FF:001119">
    <property type="entry name" value="Iron-sulfur cluster carrier protein"/>
    <property type="match status" value="1"/>
</dbReference>
<dbReference type="Proteomes" id="UP000182063">
    <property type="component" value="Chromosome"/>
</dbReference>
<dbReference type="GO" id="GO:0140663">
    <property type="term" value="F:ATP-dependent FeS chaperone activity"/>
    <property type="evidence" value="ECO:0007669"/>
    <property type="project" value="InterPro"/>
</dbReference>
<keyword evidence="8" id="KW-1185">Reference proteome</keyword>
<name>A0A1L3ZWN6_9SPHN</name>
<feature type="binding site" evidence="6">
    <location>
        <begin position="92"/>
        <end position="99"/>
    </location>
    <ligand>
        <name>ATP</name>
        <dbReference type="ChEBI" id="CHEBI:30616"/>
    </ligand>
</feature>
<evidence type="ECO:0000256" key="6">
    <source>
        <dbReference type="HAMAP-Rule" id="MF_02040"/>
    </source>
</evidence>
<dbReference type="RefSeq" id="WP_072597828.1">
    <property type="nucleotide sequence ID" value="NZ_CP018221.1"/>
</dbReference>
<comment type="subunit">
    <text evidence="6">Homodimer.</text>
</comment>
<evidence type="ECO:0000256" key="1">
    <source>
        <dbReference type="ARBA" id="ARBA00022723"/>
    </source>
</evidence>
<evidence type="ECO:0000256" key="2">
    <source>
        <dbReference type="ARBA" id="ARBA00022741"/>
    </source>
</evidence>
<dbReference type="GO" id="GO:0016226">
    <property type="term" value="P:iron-sulfur cluster assembly"/>
    <property type="evidence" value="ECO:0007669"/>
    <property type="project" value="InterPro"/>
</dbReference>
<dbReference type="PANTHER" id="PTHR42961:SF2">
    <property type="entry name" value="IRON-SULFUR PROTEIN NUBPL"/>
    <property type="match status" value="1"/>
</dbReference>
<dbReference type="InterPro" id="IPR033756">
    <property type="entry name" value="YlxH/NBP35"/>
</dbReference>
<dbReference type="CDD" id="cd02037">
    <property type="entry name" value="Mrp_NBP35"/>
    <property type="match status" value="1"/>
</dbReference>
<dbReference type="GO" id="GO:0005524">
    <property type="term" value="F:ATP binding"/>
    <property type="evidence" value="ECO:0007669"/>
    <property type="project" value="UniProtKB-UniRule"/>
</dbReference>
<dbReference type="PANTHER" id="PTHR42961">
    <property type="entry name" value="IRON-SULFUR PROTEIN NUBPL"/>
    <property type="match status" value="1"/>
</dbReference>
<keyword evidence="1 6" id="KW-0479">Metal-binding</keyword>
<dbReference type="Gene3D" id="3.40.50.300">
    <property type="entry name" value="P-loop containing nucleotide triphosphate hydrolases"/>
    <property type="match status" value="1"/>
</dbReference>